<keyword evidence="2 4" id="KW-0238">DNA-binding</keyword>
<dbReference type="InterPro" id="IPR013762">
    <property type="entry name" value="Integrase-like_cat_sf"/>
</dbReference>
<dbReference type="InterPro" id="IPR022000">
    <property type="entry name" value="Min27-like_integrase_DNA_bind"/>
</dbReference>
<keyword evidence="8" id="KW-1185">Reference proteome</keyword>
<evidence type="ECO:0000313" key="7">
    <source>
        <dbReference type="EMBL" id="QSX35352.1"/>
    </source>
</evidence>
<gene>
    <name evidence="7" type="ORF">JYB87_09270</name>
</gene>
<dbReference type="InterPro" id="IPR011010">
    <property type="entry name" value="DNA_brk_join_enz"/>
</dbReference>
<protein>
    <submittedName>
        <fullName evidence="7">Site-specific integrase</fullName>
    </submittedName>
</protein>
<dbReference type="Gene3D" id="1.10.150.130">
    <property type="match status" value="1"/>
</dbReference>
<dbReference type="PANTHER" id="PTHR30349:SF36">
    <property type="entry name" value="PROPHAGE INTEGRASE INTR-RELATED"/>
    <property type="match status" value="1"/>
</dbReference>
<evidence type="ECO:0000256" key="4">
    <source>
        <dbReference type="PROSITE-ProRule" id="PRU01248"/>
    </source>
</evidence>
<keyword evidence="1" id="KW-0229">DNA integration</keyword>
<dbReference type="InterPro" id="IPR010998">
    <property type="entry name" value="Integrase_recombinase_N"/>
</dbReference>
<feature type="domain" description="Core-binding (CB)" evidence="6">
    <location>
        <begin position="100"/>
        <end position="187"/>
    </location>
</feature>
<dbReference type="InterPro" id="IPR050090">
    <property type="entry name" value="Tyrosine_recombinase_XerCD"/>
</dbReference>
<dbReference type="CDD" id="cd01189">
    <property type="entry name" value="INT_ICEBs1_C_like"/>
    <property type="match status" value="1"/>
</dbReference>
<dbReference type="InterPro" id="IPR044068">
    <property type="entry name" value="CB"/>
</dbReference>
<sequence length="403" mass="47118">MGSVNARGDKLYIDFRYCNVRCREQTLLSDTTSNRRKLTKLLNQIDADIRLGCFVYSDYFPESKLNNKFLSQDVQARQKKEELLGCYKTASQQLQGVSSISFAAFSNEWFLENEVRWKASYISSMKIYVFNYLVAEFGHIDIAQISRPDILKYRAKLMQRKEDGTRLSAEFVNHVMTPLRMILREAADRYGFRCQFENIKPLRVERRDVNPFTLEEVMTFLKTVKFDYRNYFAVRFFTGMRTSEIDGLKWQYVDFRLGIIRIRETYVQGKMDTTKTLGSARDIKMSSVVFKVLKEQFELTGKGEFVFCNAEGNPLDKGNIRDRVWKPALKKMGLKYRRPYETRHTAATLWLAAGEAPEWIAHQMGHSNTKMLFETYSRFVPNLTRQDGSAFEMLLSKTGEMKL</sequence>
<organism evidence="7 8">
    <name type="scientific">Shewanella avicenniae</name>
    <dbReference type="NCBI Taxonomy" id="2814294"/>
    <lineage>
        <taxon>Bacteria</taxon>
        <taxon>Pseudomonadati</taxon>
        <taxon>Pseudomonadota</taxon>
        <taxon>Gammaproteobacteria</taxon>
        <taxon>Alteromonadales</taxon>
        <taxon>Shewanellaceae</taxon>
        <taxon>Shewanella</taxon>
    </lineage>
</organism>
<accession>A0ABX7QV42</accession>
<evidence type="ECO:0000259" key="6">
    <source>
        <dbReference type="PROSITE" id="PS51900"/>
    </source>
</evidence>
<dbReference type="SUPFAM" id="SSF56349">
    <property type="entry name" value="DNA breaking-rejoining enzymes"/>
    <property type="match status" value="1"/>
</dbReference>
<dbReference type="Gene3D" id="1.10.443.10">
    <property type="entry name" value="Intergrase catalytic core"/>
    <property type="match status" value="1"/>
</dbReference>
<keyword evidence="3" id="KW-0233">DNA recombination</keyword>
<dbReference type="Pfam" id="PF00589">
    <property type="entry name" value="Phage_integrase"/>
    <property type="match status" value="1"/>
</dbReference>
<dbReference type="Proteomes" id="UP000662770">
    <property type="component" value="Chromosome"/>
</dbReference>
<evidence type="ECO:0000256" key="2">
    <source>
        <dbReference type="ARBA" id="ARBA00023125"/>
    </source>
</evidence>
<dbReference type="EMBL" id="CP071503">
    <property type="protein sequence ID" value="QSX35352.1"/>
    <property type="molecule type" value="Genomic_DNA"/>
</dbReference>
<name>A0ABX7QV42_9GAMM</name>
<dbReference type="PROSITE" id="PS51898">
    <property type="entry name" value="TYR_RECOMBINASE"/>
    <property type="match status" value="1"/>
</dbReference>
<dbReference type="PROSITE" id="PS51900">
    <property type="entry name" value="CB"/>
    <property type="match status" value="1"/>
</dbReference>
<evidence type="ECO:0000259" key="5">
    <source>
        <dbReference type="PROSITE" id="PS51898"/>
    </source>
</evidence>
<dbReference type="InterPro" id="IPR002104">
    <property type="entry name" value="Integrase_catalytic"/>
</dbReference>
<feature type="domain" description="Tyr recombinase" evidence="5">
    <location>
        <begin position="207"/>
        <end position="389"/>
    </location>
</feature>
<evidence type="ECO:0000256" key="3">
    <source>
        <dbReference type="ARBA" id="ARBA00023172"/>
    </source>
</evidence>
<dbReference type="Pfam" id="PF12167">
    <property type="entry name" value="Arm-DNA-bind_2"/>
    <property type="match status" value="1"/>
</dbReference>
<dbReference type="RefSeq" id="WP_207356543.1">
    <property type="nucleotide sequence ID" value="NZ_CP071503.1"/>
</dbReference>
<reference evidence="7 8" key="1">
    <citation type="submission" date="2021-03" db="EMBL/GenBank/DDBJ databases">
        <title>Novel species identification of genus Shewanella.</title>
        <authorList>
            <person name="Liu G."/>
            <person name="Zhang Q."/>
        </authorList>
    </citation>
    <scope>NUCLEOTIDE SEQUENCE [LARGE SCALE GENOMIC DNA]</scope>
    <source>
        <strain evidence="7 8">FJAT-51800</strain>
    </source>
</reference>
<proteinExistence type="predicted"/>
<dbReference type="PANTHER" id="PTHR30349">
    <property type="entry name" value="PHAGE INTEGRASE-RELATED"/>
    <property type="match status" value="1"/>
</dbReference>
<evidence type="ECO:0000256" key="1">
    <source>
        <dbReference type="ARBA" id="ARBA00022908"/>
    </source>
</evidence>
<evidence type="ECO:0000313" key="8">
    <source>
        <dbReference type="Proteomes" id="UP000662770"/>
    </source>
</evidence>